<dbReference type="InterPro" id="IPR056501">
    <property type="entry name" value="NAD-bd_HRPKS_sdrA"/>
</dbReference>
<dbReference type="InterPro" id="IPR001227">
    <property type="entry name" value="Ac_transferase_dom_sf"/>
</dbReference>
<feature type="domain" description="Carrier" evidence="9">
    <location>
        <begin position="2423"/>
        <end position="2500"/>
    </location>
</feature>
<dbReference type="Pfam" id="PF00107">
    <property type="entry name" value="ADH_zinc_N"/>
    <property type="match status" value="1"/>
</dbReference>
<keyword evidence="1" id="KW-0596">Phosphopantetheine</keyword>
<keyword evidence="3" id="KW-0808">Transferase</keyword>
<dbReference type="GO" id="GO:0016491">
    <property type="term" value="F:oxidoreductase activity"/>
    <property type="evidence" value="ECO:0007669"/>
    <property type="project" value="UniProtKB-KW"/>
</dbReference>
<proteinExistence type="predicted"/>
<comment type="caution">
    <text evidence="12">The sequence shown here is derived from an EMBL/GenBank/DDBJ whole genome shotgun (WGS) entry which is preliminary data.</text>
</comment>
<dbReference type="InterPro" id="IPR049551">
    <property type="entry name" value="PKS_DH_C"/>
</dbReference>
<dbReference type="InterPro" id="IPR013217">
    <property type="entry name" value="Methyltransf_12"/>
</dbReference>
<dbReference type="PROSITE" id="PS52004">
    <property type="entry name" value="KS3_2"/>
    <property type="match status" value="1"/>
</dbReference>
<evidence type="ECO:0000259" key="11">
    <source>
        <dbReference type="PROSITE" id="PS52019"/>
    </source>
</evidence>
<evidence type="ECO:0000256" key="1">
    <source>
        <dbReference type="ARBA" id="ARBA00022450"/>
    </source>
</evidence>
<dbReference type="PROSITE" id="PS50075">
    <property type="entry name" value="CARRIER"/>
    <property type="match status" value="1"/>
</dbReference>
<dbReference type="InterPro" id="IPR020807">
    <property type="entry name" value="PKS_DH"/>
</dbReference>
<dbReference type="InterPro" id="IPR020841">
    <property type="entry name" value="PKS_Beta-ketoAc_synthase_dom"/>
</dbReference>
<dbReference type="Pfam" id="PF08240">
    <property type="entry name" value="ADH_N"/>
    <property type="match status" value="1"/>
</dbReference>
<feature type="domain" description="PKS/mFAS DH" evidence="11">
    <location>
        <begin position="937"/>
        <end position="1245"/>
    </location>
</feature>
<evidence type="ECO:0000256" key="4">
    <source>
        <dbReference type="ARBA" id="ARBA00022857"/>
    </source>
</evidence>
<feature type="active site" description="Proton acceptor; for dehydratase activity" evidence="8">
    <location>
        <position position="970"/>
    </location>
</feature>
<dbReference type="InterPro" id="IPR029063">
    <property type="entry name" value="SAM-dependent_MTases_sf"/>
</dbReference>
<dbReference type="SUPFAM" id="SSF52151">
    <property type="entry name" value="FabD/lysophospholipase-like"/>
    <property type="match status" value="1"/>
</dbReference>
<dbReference type="GO" id="GO:0004312">
    <property type="term" value="F:fatty acid synthase activity"/>
    <property type="evidence" value="ECO:0007669"/>
    <property type="project" value="TreeGrafter"/>
</dbReference>
<dbReference type="Gene3D" id="3.40.50.720">
    <property type="entry name" value="NAD(P)-binding Rossmann-like Domain"/>
    <property type="match status" value="2"/>
</dbReference>
<evidence type="ECO:0008006" key="14">
    <source>
        <dbReference type="Google" id="ProtNLM"/>
    </source>
</evidence>
<dbReference type="InterPro" id="IPR018201">
    <property type="entry name" value="Ketoacyl_synth_AS"/>
</dbReference>
<name>A0A9W4XSL4_9PLEO</name>
<dbReference type="CDD" id="cd02440">
    <property type="entry name" value="AdoMet_MTases"/>
    <property type="match status" value="1"/>
</dbReference>
<dbReference type="FunFam" id="3.40.50.720:FF:000209">
    <property type="entry name" value="Polyketide synthase Pks12"/>
    <property type="match status" value="1"/>
</dbReference>
<feature type="region of interest" description="C-terminal hotdog fold" evidence="8">
    <location>
        <begin position="1090"/>
        <end position="1245"/>
    </location>
</feature>
<dbReference type="Pfam" id="PF22621">
    <property type="entry name" value="CurL-like_PKS_C"/>
    <property type="match status" value="1"/>
</dbReference>
<dbReference type="InterPro" id="IPR057326">
    <property type="entry name" value="KR_dom"/>
</dbReference>
<evidence type="ECO:0000256" key="3">
    <source>
        <dbReference type="ARBA" id="ARBA00022679"/>
    </source>
</evidence>
<dbReference type="InterPro" id="IPR036291">
    <property type="entry name" value="NAD(P)-bd_dom_sf"/>
</dbReference>
<feature type="active site" description="Proton donor; for dehydratase activity" evidence="8">
    <location>
        <position position="1153"/>
    </location>
</feature>
<dbReference type="GO" id="GO:0006633">
    <property type="term" value="P:fatty acid biosynthetic process"/>
    <property type="evidence" value="ECO:0007669"/>
    <property type="project" value="InterPro"/>
</dbReference>
<dbReference type="Proteomes" id="UP001152607">
    <property type="component" value="Unassembled WGS sequence"/>
</dbReference>
<dbReference type="Pfam" id="PF00109">
    <property type="entry name" value="ketoacyl-synt"/>
    <property type="match status" value="1"/>
</dbReference>
<dbReference type="SUPFAM" id="SSF53901">
    <property type="entry name" value="Thiolase-like"/>
    <property type="match status" value="1"/>
</dbReference>
<evidence type="ECO:0000256" key="6">
    <source>
        <dbReference type="ARBA" id="ARBA00023268"/>
    </source>
</evidence>
<dbReference type="InterPro" id="IPR016039">
    <property type="entry name" value="Thiolase-like"/>
</dbReference>
<dbReference type="PROSITE" id="PS52019">
    <property type="entry name" value="PKS_MFAS_DH"/>
    <property type="match status" value="1"/>
</dbReference>
<dbReference type="GO" id="GO:0004315">
    <property type="term" value="F:3-oxoacyl-[acyl-carrier-protein] synthase activity"/>
    <property type="evidence" value="ECO:0007669"/>
    <property type="project" value="InterPro"/>
</dbReference>
<keyword evidence="7" id="KW-0012">Acyltransferase</keyword>
<sequence length="2501" mass="273890">MSQKEPLAVVGYSYRAPGVGRKGLFEFLEQGKCAWSKVPADRFNHEAYYHPESSKPGFISSQGGHFLPDDIYAFDPAFFNIKADEARALDPQIRLLLECAFEAAENAGITLRELMGKNIGVFAASDKSEYYNTAAQDLHTSSIFTATGMNPSMFANRVSYFFGLTGPSVSVDAACASSSYSIHLACQSLLSGECSAAFVGGAKTLNGPNQWVELDTMGTLSPEGKCYSYDVKATGFGRGEGAGCVVIKKLSDAIACGDPIRAIIRNTASNHSGRTQGISMPGRGAQVSLLKNLHEEVGLDPNETTYAEGHGTGTPVGDPIEASAIAEVVGSRRSPQNPLYLGSVKSNLGHIENASGFLSFIKCVMMLENEILLPTANFTSINPEIQGAEKLKILLKPMSWPFGATKRTCMTNFGFGGSNAAVLLDAAPEASHTRNAKKAGIAHDQAIVEADSKELLLVFSAKSPISLQTYISSFQAYLKTAPSSDVFLRNLTYTLGQRRTHFPHRITVSATSMNSLQKELVNLPSNMKSGITNSLNLAFVFTGQGAQYYQMATGLQEYSTFQRSLAVSEKILLQLGATWRLSEELAKEEQQSRVNDAEISQPACTAVQLALIALLQSWGVVPRTVMGHSSGEIAAAYAAGIISFEAAVAISYFRGLVAGKLIADPTAKGAMLALGASAEEAEKLFPTPEQGYAVVAAINSYESVTVSGDESAIAYIQQKAEDRGLFARKLKVGVAYHSRHMQKIADMYLTYIEPFCSSPSLAVPEKKPQAPRFVSTVTGRVETSNTVDSRYWIKNLLQPVQYLQGLETMFATCEDAQLKVVAPNALIEIGPHSALQSPTKQVLERIAASTDSRSSNISVTCLPSLLRGKRAASSLLALAGKLFTMGLTINLDVINQNSDSHVAVLHDLPSYEWNKTARYLHQPRVGAEQLFGGQRFNNLLGWKNSHNEGDEECSFRNVFTLDDLPWIRDHVVMQEILFPFTAFVSLAIEGLRSLTAGELSKIIIRELHVTTSLRIEEDQRVDITTKFRRAKTGTQTTSSTLWSFEILSWSEGHGWKQHSYGTIEEDQNGDAVFDSLAVEAALNACNDQRLHLLNAQHEYELLKENNGLSYGPAFQNAIDFWRGPECVVHNIAVRDLGIDNSDSSVAVNPPTLDAIFHSMSAISGTHRSKAVIVPTFCMRWRISNTMSLSAGHKLSVVSRRVSHDEKSDSMEMDFVVIDSCSGVAPRVLAEIGPVRFQCITRSDKEQMRLPSTFSFKHVPHLGLIDQHALVEIIEEDIPGEWDSKSEMRQRDEHNEVAVYYLAKAMEQEYDLSNAEFPIPQFVEWTRNLLASTSITPPQDIGPLIERVSASNATGELLCVVGALIPDILRGKRKVLEIMLDGGLLWRTYHENFLGFRPNSALVSYMGRLAEYKPDLNILEVGAGTASATLPVLEAIDGRVRGSGSQFTYTFTDISAGFFDKAQQRLAKWAERMRYKKLDISQDPLDQGFDGGVYDVIVASNVLHATVDIVATLNHINALLKPGGKLVLLEGVQEPHASLMPFALIDGWWLFEDKYRHNGPLLTTEAWNNALKDTGFSGVDGSVEDHPGHANQLFSALWSTCLDKGTSQRAADSPAVIYYHGGESEEFAKDLQRQMSGGSLLAQFSQHREVHPDTLCIMIDSPKRSIFNDLSSDLYLKMKDILLNSSNVLWVLPTLSTPEASMIKGLLRTLRLERSSSNLVLLETTLDMENTHAAVKLIEHMQLDTDSTLNTEQEYSLIGKVLHVPRLERVEATESIFAIEAGLMLKQEQNLWREGEVLGLTMDVVGSPDSILFEHTNVDGVALGESEILVEVEAAGINFRDLLTVLGNLEWNPPGLEGAGRVIGVGSRVTDLQINDRVFYAIEKAGFATRVRIPSDCAHTIPNSLSMIEAASMPIAYSTAVMGLFDVGRLKQGESVLIHSASGAVGQACIQIAQYLGAEIFATAGTPEKREFLTHTYGIATHRIFSSRTPSFRDKILKATGNRGVDVVVNCLSGDLLQQTWEVVAENGRFLEIGNKDFRENTFLPMRNFAPNVTFSGIDLRRICAKKPALIRKYLSAISRLIEEGMITPVRPISTIHASEINKGLRKLQTGQNIGKLVITLGKDEKVTVQCPSPLKTSLSTPKLLRADATYLISGGTGGIGRALVPWMIAKGARNIVMLGRSAATNKRVKAVLSQYEGTEMCVRAIPCDVGHRSDLKHARESLRGLPKVRGIIHGAICLRDSAFVNLKYEDWQLTCKSKLDGAWNLHELFPDLDFFVSFGGTSGIIGNKGQSVYTGTSTFLESFTDHRRKQGLHAAVIQLPPVKGIGLVAEENMGASLKKTIGCNLRGEELLTEVEAAILGPRSGFGVDGKILGWSVVTTSEAATLPWEHFQPLAVMRRERHGKVDASASHGKDATKQGQLKTGSDELVMDALCDKISAMTTIDKDEISPSRDLKDYGLDSLISIELRNWIRRNFDLDVHVDEINRTQNLQALLQHIRTQTK</sequence>
<evidence type="ECO:0000313" key="13">
    <source>
        <dbReference type="Proteomes" id="UP001152607"/>
    </source>
</evidence>
<dbReference type="Pfam" id="PF02801">
    <property type="entry name" value="Ketoacyl-synt_C"/>
    <property type="match status" value="1"/>
</dbReference>
<dbReference type="InterPro" id="IPR014043">
    <property type="entry name" value="Acyl_transferase_dom"/>
</dbReference>
<dbReference type="InterPro" id="IPR020806">
    <property type="entry name" value="PKS_PP-bd"/>
</dbReference>
<dbReference type="InterPro" id="IPR014030">
    <property type="entry name" value="Ketoacyl_synth_N"/>
</dbReference>
<dbReference type="SMART" id="SM00829">
    <property type="entry name" value="PKS_ER"/>
    <property type="match status" value="1"/>
</dbReference>
<reference evidence="12" key="1">
    <citation type="submission" date="2023-01" db="EMBL/GenBank/DDBJ databases">
        <authorList>
            <person name="Van Ghelder C."/>
            <person name="Rancurel C."/>
        </authorList>
    </citation>
    <scope>NUCLEOTIDE SEQUENCE</scope>
    <source>
        <strain evidence="12">CNCM I-4278</strain>
    </source>
</reference>
<evidence type="ECO:0000259" key="10">
    <source>
        <dbReference type="PROSITE" id="PS52004"/>
    </source>
</evidence>
<keyword evidence="13" id="KW-1185">Reference proteome</keyword>
<dbReference type="PANTHER" id="PTHR43775">
    <property type="entry name" value="FATTY ACID SYNTHASE"/>
    <property type="match status" value="1"/>
</dbReference>
<dbReference type="SMART" id="SM00827">
    <property type="entry name" value="PKS_AT"/>
    <property type="match status" value="1"/>
</dbReference>
<dbReference type="SMART" id="SM00823">
    <property type="entry name" value="PKS_PP"/>
    <property type="match status" value="1"/>
</dbReference>
<dbReference type="InterPro" id="IPR036736">
    <property type="entry name" value="ACP-like_sf"/>
</dbReference>
<dbReference type="InterPro" id="IPR006162">
    <property type="entry name" value="Ppantetheine_attach_site"/>
</dbReference>
<dbReference type="GO" id="GO:0031177">
    <property type="term" value="F:phosphopantetheine binding"/>
    <property type="evidence" value="ECO:0007669"/>
    <property type="project" value="InterPro"/>
</dbReference>
<dbReference type="SMART" id="SM00822">
    <property type="entry name" value="PKS_KR"/>
    <property type="match status" value="1"/>
</dbReference>
<dbReference type="SUPFAM" id="SSF53335">
    <property type="entry name" value="S-adenosyl-L-methionine-dependent methyltransferases"/>
    <property type="match status" value="1"/>
</dbReference>
<dbReference type="Gene3D" id="3.40.50.150">
    <property type="entry name" value="Vaccinia Virus protein VP39"/>
    <property type="match status" value="1"/>
</dbReference>
<dbReference type="Gene3D" id="3.40.47.10">
    <property type="match status" value="1"/>
</dbReference>
<dbReference type="Pfam" id="PF23114">
    <property type="entry name" value="NAD-bd_HRPKS_sdrA"/>
    <property type="match status" value="1"/>
</dbReference>
<keyword evidence="2" id="KW-0597">Phosphoprotein</keyword>
<dbReference type="EMBL" id="CAOQHR010000009">
    <property type="protein sequence ID" value="CAI6339140.1"/>
    <property type="molecule type" value="Genomic_DNA"/>
</dbReference>
<dbReference type="CDD" id="cd00833">
    <property type="entry name" value="PKS"/>
    <property type="match status" value="1"/>
</dbReference>
<dbReference type="InterPro" id="IPR009081">
    <property type="entry name" value="PP-bd_ACP"/>
</dbReference>
<evidence type="ECO:0000256" key="2">
    <source>
        <dbReference type="ARBA" id="ARBA00022553"/>
    </source>
</evidence>
<dbReference type="InterPro" id="IPR011032">
    <property type="entry name" value="GroES-like_sf"/>
</dbReference>
<feature type="domain" description="Ketosynthase family 3 (KS3)" evidence="10">
    <location>
        <begin position="4"/>
        <end position="426"/>
    </location>
</feature>
<dbReference type="Pfam" id="PF08659">
    <property type="entry name" value="KR"/>
    <property type="match status" value="1"/>
</dbReference>
<dbReference type="SUPFAM" id="SSF50129">
    <property type="entry name" value="GroES-like"/>
    <property type="match status" value="1"/>
</dbReference>
<dbReference type="SUPFAM" id="SSF55048">
    <property type="entry name" value="Probable ACP-binding domain of malonyl-CoA ACP transacylase"/>
    <property type="match status" value="1"/>
</dbReference>
<protein>
    <recommendedName>
        <fullName evidence="14">Polyketide synthase</fullName>
    </recommendedName>
</protein>
<dbReference type="Pfam" id="PF00550">
    <property type="entry name" value="PP-binding"/>
    <property type="match status" value="1"/>
</dbReference>
<dbReference type="OrthoDB" id="329835at2759"/>
<dbReference type="GO" id="GO:1901336">
    <property type="term" value="P:lactone biosynthetic process"/>
    <property type="evidence" value="ECO:0007669"/>
    <property type="project" value="UniProtKB-ARBA"/>
</dbReference>
<dbReference type="Gene3D" id="3.90.180.10">
    <property type="entry name" value="Medium-chain alcohol dehydrogenases, catalytic domain"/>
    <property type="match status" value="1"/>
</dbReference>
<dbReference type="SUPFAM" id="SSF47336">
    <property type="entry name" value="ACP-like"/>
    <property type="match status" value="1"/>
</dbReference>
<keyword evidence="5" id="KW-0560">Oxidoreductase</keyword>
<evidence type="ECO:0000256" key="5">
    <source>
        <dbReference type="ARBA" id="ARBA00023002"/>
    </source>
</evidence>
<dbReference type="Gene3D" id="1.10.1200.10">
    <property type="entry name" value="ACP-like"/>
    <property type="match status" value="1"/>
</dbReference>
<dbReference type="PROSITE" id="PS00606">
    <property type="entry name" value="KS3_1"/>
    <property type="match status" value="1"/>
</dbReference>
<dbReference type="Pfam" id="PF08242">
    <property type="entry name" value="Methyltransf_12"/>
    <property type="match status" value="1"/>
</dbReference>
<dbReference type="SMART" id="SM00826">
    <property type="entry name" value="PKS_DH"/>
    <property type="match status" value="1"/>
</dbReference>
<gene>
    <name evidence="12" type="ORF">PDIGIT_LOCUS12287</name>
</gene>
<dbReference type="Pfam" id="PF21089">
    <property type="entry name" value="PKS_DH_N"/>
    <property type="match status" value="1"/>
</dbReference>
<accession>A0A9W4XSL4</accession>
<dbReference type="SMART" id="SM00825">
    <property type="entry name" value="PKS_KS"/>
    <property type="match status" value="1"/>
</dbReference>
<dbReference type="Gene3D" id="3.10.129.110">
    <property type="entry name" value="Polyketide synthase dehydratase"/>
    <property type="match status" value="1"/>
</dbReference>
<dbReference type="InterPro" id="IPR013154">
    <property type="entry name" value="ADH-like_N"/>
</dbReference>
<dbReference type="InterPro" id="IPR016035">
    <property type="entry name" value="Acyl_Trfase/lysoPLipase"/>
</dbReference>
<dbReference type="InterPro" id="IPR013149">
    <property type="entry name" value="ADH-like_C"/>
</dbReference>
<dbReference type="CDD" id="cd05195">
    <property type="entry name" value="enoyl_red"/>
    <property type="match status" value="1"/>
</dbReference>
<dbReference type="InterPro" id="IPR013968">
    <property type="entry name" value="PKS_KR"/>
</dbReference>
<dbReference type="SUPFAM" id="SSF51735">
    <property type="entry name" value="NAD(P)-binding Rossmann-fold domains"/>
    <property type="match status" value="2"/>
</dbReference>
<dbReference type="InterPro" id="IPR049552">
    <property type="entry name" value="PKS_DH_N"/>
</dbReference>
<dbReference type="Pfam" id="PF00698">
    <property type="entry name" value="Acyl_transf_1"/>
    <property type="match status" value="1"/>
</dbReference>
<evidence type="ECO:0000259" key="9">
    <source>
        <dbReference type="PROSITE" id="PS50075"/>
    </source>
</evidence>
<dbReference type="GO" id="GO:0030639">
    <property type="term" value="P:polyketide biosynthetic process"/>
    <property type="evidence" value="ECO:0007669"/>
    <property type="project" value="UniProtKB-ARBA"/>
</dbReference>
<dbReference type="PROSITE" id="PS00012">
    <property type="entry name" value="PHOSPHOPANTETHEINE"/>
    <property type="match status" value="1"/>
</dbReference>
<dbReference type="InterPro" id="IPR020843">
    <property type="entry name" value="ER"/>
</dbReference>
<evidence type="ECO:0000313" key="12">
    <source>
        <dbReference type="EMBL" id="CAI6339140.1"/>
    </source>
</evidence>
<dbReference type="InterPro" id="IPR016036">
    <property type="entry name" value="Malonyl_transacylase_ACP-bd"/>
</dbReference>
<dbReference type="InterPro" id="IPR049900">
    <property type="entry name" value="PKS_mFAS_DH"/>
</dbReference>
<evidence type="ECO:0000256" key="8">
    <source>
        <dbReference type="PROSITE-ProRule" id="PRU01363"/>
    </source>
</evidence>
<dbReference type="InterPro" id="IPR042104">
    <property type="entry name" value="PKS_dehydratase_sf"/>
</dbReference>
<dbReference type="InterPro" id="IPR014031">
    <property type="entry name" value="Ketoacyl_synth_C"/>
</dbReference>
<dbReference type="Pfam" id="PF14765">
    <property type="entry name" value="PS-DH"/>
    <property type="match status" value="1"/>
</dbReference>
<dbReference type="Gene3D" id="3.40.366.10">
    <property type="entry name" value="Malonyl-Coenzyme A Acyl Carrier Protein, domain 2"/>
    <property type="match status" value="1"/>
</dbReference>
<evidence type="ECO:0000256" key="7">
    <source>
        <dbReference type="ARBA" id="ARBA00023315"/>
    </source>
</evidence>
<keyword evidence="6" id="KW-0511">Multifunctional enzyme</keyword>
<feature type="region of interest" description="N-terminal hotdog fold" evidence="8">
    <location>
        <begin position="937"/>
        <end position="1070"/>
    </location>
</feature>
<keyword evidence="4" id="KW-0521">NADP</keyword>
<dbReference type="InterPro" id="IPR050091">
    <property type="entry name" value="PKS_NRPS_Biosynth_Enz"/>
</dbReference>
<dbReference type="PANTHER" id="PTHR43775:SF29">
    <property type="entry name" value="ASPERFURANONE POLYKETIDE SYNTHASE AFOG-RELATED"/>
    <property type="match status" value="1"/>
</dbReference>
<organism evidence="12 13">
    <name type="scientific">Periconia digitata</name>
    <dbReference type="NCBI Taxonomy" id="1303443"/>
    <lineage>
        <taxon>Eukaryota</taxon>
        <taxon>Fungi</taxon>
        <taxon>Dikarya</taxon>
        <taxon>Ascomycota</taxon>
        <taxon>Pezizomycotina</taxon>
        <taxon>Dothideomycetes</taxon>
        <taxon>Pleosporomycetidae</taxon>
        <taxon>Pleosporales</taxon>
        <taxon>Massarineae</taxon>
        <taxon>Periconiaceae</taxon>
        <taxon>Periconia</taxon>
    </lineage>
</organism>